<evidence type="ECO:0000259" key="6">
    <source>
        <dbReference type="Pfam" id="PF24883"/>
    </source>
</evidence>
<dbReference type="Pfam" id="PF13857">
    <property type="entry name" value="Ank_5"/>
    <property type="match status" value="1"/>
</dbReference>
<dbReference type="PROSITE" id="PS50088">
    <property type="entry name" value="ANK_REPEAT"/>
    <property type="match status" value="5"/>
</dbReference>
<dbReference type="Pfam" id="PF05057">
    <property type="entry name" value="DUF676"/>
    <property type="match status" value="1"/>
</dbReference>
<dbReference type="PANTHER" id="PTHR10039:SF5">
    <property type="entry name" value="NACHT DOMAIN-CONTAINING PROTEIN"/>
    <property type="match status" value="1"/>
</dbReference>
<evidence type="ECO:0000256" key="4">
    <source>
        <dbReference type="SAM" id="MobiDB-lite"/>
    </source>
</evidence>
<dbReference type="Pfam" id="PF13637">
    <property type="entry name" value="Ank_4"/>
    <property type="match status" value="1"/>
</dbReference>
<dbReference type="PROSITE" id="PS50297">
    <property type="entry name" value="ANK_REP_REGION"/>
    <property type="match status" value="4"/>
</dbReference>
<reference evidence="8" key="2">
    <citation type="submission" date="2023-06" db="EMBL/GenBank/DDBJ databases">
        <authorList>
            <consortium name="Lawrence Berkeley National Laboratory"/>
            <person name="Haridas S."/>
            <person name="Hensen N."/>
            <person name="Bonometti L."/>
            <person name="Westerberg I."/>
            <person name="Brannstrom I.O."/>
            <person name="Guillou S."/>
            <person name="Cros-Aarteil S."/>
            <person name="Calhoun S."/>
            <person name="Kuo A."/>
            <person name="Mondo S."/>
            <person name="Pangilinan J."/>
            <person name="Riley R."/>
            <person name="LaButti K."/>
            <person name="Andreopoulos B."/>
            <person name="Lipzen A."/>
            <person name="Chen C."/>
            <person name="Yanf M."/>
            <person name="Daum C."/>
            <person name="Ng V."/>
            <person name="Clum A."/>
            <person name="Steindorff A."/>
            <person name="Ohm R."/>
            <person name="Martin F."/>
            <person name="Silar P."/>
            <person name="Natvig D."/>
            <person name="Lalanne C."/>
            <person name="Gautier V."/>
            <person name="Ament-velasquez S.L."/>
            <person name="Kruys A."/>
            <person name="Hutchinson M.I."/>
            <person name="Powell A.J."/>
            <person name="Barry K."/>
            <person name="Miller A.N."/>
            <person name="Grigoriev I.V."/>
            <person name="Debuchy R."/>
            <person name="Gladieux P."/>
            <person name="Thoren M.H."/>
            <person name="Johannesson H."/>
        </authorList>
    </citation>
    <scope>NUCLEOTIDE SEQUENCE</scope>
    <source>
        <strain evidence="8">CBS 232.78</strain>
    </source>
</reference>
<keyword evidence="2" id="KW-0677">Repeat</keyword>
<evidence type="ECO:0000256" key="1">
    <source>
        <dbReference type="ARBA" id="ARBA00007920"/>
    </source>
</evidence>
<evidence type="ECO:0000259" key="5">
    <source>
        <dbReference type="Pfam" id="PF05057"/>
    </source>
</evidence>
<sequence>MPERVFTRDSIRTTSSLGSGTPEGIRREGLSILHNPADCELDLIIIHGLNGSPYRTFYDESTGFYWPSDLATFLPTARIMVFGYMADFSSGSSNTLGVYQHGESLLLHIKNNRIGALQEKRPIVFLGHSLGGLVIKQALVIGSQRDSDNEILTATKLICFLGTPHRGSHLLDKSISKMGLSVMKLASREVPKNVKTMLQPRANESFIVNTEFMRVKGQIAIVNFYEQVPRYPLQGLVVDKDSAVFDSENSENIPVARDHEHLVRFEGPDDDAYHMLYQTLQRKVMNILEAGSRASKEGYSQRMMRACLKSLGDSSMPSNFNESKAPHEKTLSWLWKPESELSRWLKNGSGLFVISGKPGSGKTLLMGEVAKQVRRRYRSQFAVIIQHAFNARGTPRERSLEGFLRLALCQVLHQIPSSFDAMQDDWLEVAYDSGITEAEIIDSEDLGDIKWPIPNLKRALRAVVANVSNRSRVCFIIDALDECDQGPSDGTDEVAGFLSAIAEGKLLTKDRVSICISCRERPNIANSAVAGGFRMEERNGADITAYINDKWANFTSLTPSSEGMKQLKTELIRKADGIFLWAHLALERIRTALRDGATVTELEEAVDDIPKELEGLFALLRDSINPAYLAEANTMLAIVLAAHRPLSLGEFRYAMALNASIGASSYLSTHKLLKGSQKIVQDDDVMRRRIRSRCGGLLEVKVVHDTWLDDGHSHTGPSHVVQFMHQSVRDYLLKPNEAVFPDTQRAVTLTSEGHAALAQSSILYLTLKEVQDFALSHFATGSVLDSPSRVLRKVHLPFLNYAVNFCFHHCQEAEKQERPQAQFIDQHFGPESQIFDNYVSIYNTIHEGERYPLGYTLLHLAIENNLASYVDLHLTRNPADIHALLDRGQSYVQVAVWKNHLETLKVLLKHNANTNLPCSYSQSYLPRYAAPFKVPYQYLPPLVVACNKGSCDLVDLLLEHGADVSDCTISYDGMHINQALLAAVYSGRIEVVQRLLEADPVTFSHPEIRLSAIIGLRGIIEELLLDKSSLNNRDHHSNLELDGTSSQRLDANVQMMRDISELIFEGSEIHQLDLASSSLAMFWLLTGSHHEVLRRLLALGTDFSGVDASGLTFFHVAALQGTVPSLRLLYQNGGDPSITYQPRGHSCLQIALRNDSPAVLECLLHEMELPVDDADASGNTALHDAARDSPDEFVNILLAQGADRSLLNCVGRRPFHRAILNRKLKDPVSLLEMLLYQESDVHLADQDGLTPMHIAAGCGSLPVVEWLFQKDVSVEQLDESGRSVLHMAASCRAADSTDVLERLLSHFKSKLEVPKSSRTTIVKGPTTTATTTAKTETDTFQFHEAVNARDYAEMTPLHHVFWTYHNVSWQYGDFDPAVTVVNAKLLLRHGADLAARDNAGNTPLHFAAWRGTKELVRVFLRAGADPAVKNSNGLRPLDLAGLEDVRELLEDAMTGL</sequence>
<comment type="caution">
    <text evidence="8">The sequence shown here is derived from an EMBL/GenBank/DDBJ whole genome shotgun (WGS) entry which is preliminary data.</text>
</comment>
<dbReference type="Pfam" id="PF25053">
    <property type="entry name" value="DUF7791"/>
    <property type="match status" value="1"/>
</dbReference>
<protein>
    <submittedName>
        <fullName evidence="8">Ankyrin repeat-containing domain protein</fullName>
    </submittedName>
</protein>
<feature type="domain" description="DUF676" evidence="5">
    <location>
        <begin position="44"/>
        <end position="185"/>
    </location>
</feature>
<dbReference type="SMART" id="SM00248">
    <property type="entry name" value="ANK"/>
    <property type="match status" value="12"/>
</dbReference>
<dbReference type="InterPro" id="IPR027417">
    <property type="entry name" value="P-loop_NTPase"/>
</dbReference>
<dbReference type="InterPro" id="IPR056693">
    <property type="entry name" value="DUF7791"/>
</dbReference>
<gene>
    <name evidence="8" type="ORF">B0H63DRAFT_473359</name>
</gene>
<reference evidence="8" key="1">
    <citation type="journal article" date="2023" name="Mol. Phylogenet. Evol.">
        <title>Genome-scale phylogeny and comparative genomics of the fungal order Sordariales.</title>
        <authorList>
            <person name="Hensen N."/>
            <person name="Bonometti L."/>
            <person name="Westerberg I."/>
            <person name="Brannstrom I.O."/>
            <person name="Guillou S."/>
            <person name="Cros-Aarteil S."/>
            <person name="Calhoun S."/>
            <person name="Haridas S."/>
            <person name="Kuo A."/>
            <person name="Mondo S."/>
            <person name="Pangilinan J."/>
            <person name="Riley R."/>
            <person name="LaButti K."/>
            <person name="Andreopoulos B."/>
            <person name="Lipzen A."/>
            <person name="Chen C."/>
            <person name="Yan M."/>
            <person name="Daum C."/>
            <person name="Ng V."/>
            <person name="Clum A."/>
            <person name="Steindorff A."/>
            <person name="Ohm R.A."/>
            <person name="Martin F."/>
            <person name="Silar P."/>
            <person name="Natvig D.O."/>
            <person name="Lalanne C."/>
            <person name="Gautier V."/>
            <person name="Ament-Velasquez S.L."/>
            <person name="Kruys A."/>
            <person name="Hutchinson M.I."/>
            <person name="Powell A.J."/>
            <person name="Barry K."/>
            <person name="Miller A.N."/>
            <person name="Grigoriev I.V."/>
            <person name="Debuchy R."/>
            <person name="Gladieux P."/>
            <person name="Hiltunen Thoren M."/>
            <person name="Johannesson H."/>
        </authorList>
    </citation>
    <scope>NUCLEOTIDE SEQUENCE</scope>
    <source>
        <strain evidence="8">CBS 232.78</strain>
    </source>
</reference>
<dbReference type="InterPro" id="IPR002110">
    <property type="entry name" value="Ankyrin_rpt"/>
</dbReference>
<evidence type="ECO:0000259" key="7">
    <source>
        <dbReference type="Pfam" id="PF25053"/>
    </source>
</evidence>
<dbReference type="Pfam" id="PF12796">
    <property type="entry name" value="Ank_2"/>
    <property type="match status" value="2"/>
</dbReference>
<evidence type="ECO:0000256" key="3">
    <source>
        <dbReference type="PROSITE-ProRule" id="PRU00023"/>
    </source>
</evidence>
<dbReference type="Pfam" id="PF24883">
    <property type="entry name" value="NPHP3_N"/>
    <property type="match status" value="1"/>
</dbReference>
<dbReference type="SUPFAM" id="SSF48403">
    <property type="entry name" value="Ankyrin repeat"/>
    <property type="match status" value="2"/>
</dbReference>
<dbReference type="InterPro" id="IPR029058">
    <property type="entry name" value="AB_hydrolase_fold"/>
</dbReference>
<feature type="repeat" description="ANK" evidence="3">
    <location>
        <begin position="1247"/>
        <end position="1279"/>
    </location>
</feature>
<dbReference type="SUPFAM" id="SSF53474">
    <property type="entry name" value="alpha/beta-Hydrolases"/>
    <property type="match status" value="1"/>
</dbReference>
<dbReference type="InterPro" id="IPR036770">
    <property type="entry name" value="Ankyrin_rpt-contain_sf"/>
</dbReference>
<feature type="domain" description="Nephrocystin 3-like N-terminal" evidence="6">
    <location>
        <begin position="330"/>
        <end position="519"/>
    </location>
</feature>
<evidence type="ECO:0000313" key="8">
    <source>
        <dbReference type="EMBL" id="KAK3385652.1"/>
    </source>
</evidence>
<evidence type="ECO:0000256" key="2">
    <source>
        <dbReference type="ARBA" id="ARBA00022737"/>
    </source>
</evidence>
<organism evidence="8 9">
    <name type="scientific">Podospora didyma</name>
    <dbReference type="NCBI Taxonomy" id="330526"/>
    <lineage>
        <taxon>Eukaryota</taxon>
        <taxon>Fungi</taxon>
        <taxon>Dikarya</taxon>
        <taxon>Ascomycota</taxon>
        <taxon>Pezizomycotina</taxon>
        <taxon>Sordariomycetes</taxon>
        <taxon>Sordariomycetidae</taxon>
        <taxon>Sordariales</taxon>
        <taxon>Podosporaceae</taxon>
        <taxon>Podospora</taxon>
    </lineage>
</organism>
<feature type="repeat" description="ANK" evidence="3">
    <location>
        <begin position="1109"/>
        <end position="1141"/>
    </location>
</feature>
<feature type="repeat" description="ANK" evidence="3">
    <location>
        <begin position="937"/>
        <end position="965"/>
    </location>
</feature>
<keyword evidence="9" id="KW-1185">Reference proteome</keyword>
<keyword evidence="3" id="KW-0040">ANK repeat</keyword>
<feature type="compositionally biased region" description="Basic and acidic residues" evidence="4">
    <location>
        <begin position="1"/>
        <end position="11"/>
    </location>
</feature>
<dbReference type="Gene3D" id="3.40.50.300">
    <property type="entry name" value="P-loop containing nucleotide triphosphate hydrolases"/>
    <property type="match status" value="1"/>
</dbReference>
<dbReference type="Gene3D" id="3.40.50.1820">
    <property type="entry name" value="alpha/beta hydrolase"/>
    <property type="match status" value="1"/>
</dbReference>
<name>A0AAE0NQ43_9PEZI</name>
<dbReference type="PANTHER" id="PTHR10039">
    <property type="entry name" value="AMELOGENIN"/>
    <property type="match status" value="1"/>
</dbReference>
<feature type="domain" description="DUF7791" evidence="7">
    <location>
        <begin position="623"/>
        <end position="736"/>
    </location>
</feature>
<feature type="region of interest" description="Disordered" evidence="4">
    <location>
        <begin position="1"/>
        <end position="23"/>
    </location>
</feature>
<dbReference type="Proteomes" id="UP001285441">
    <property type="component" value="Unassembled WGS sequence"/>
</dbReference>
<dbReference type="InterPro" id="IPR056884">
    <property type="entry name" value="NPHP3-like_N"/>
</dbReference>
<comment type="similarity">
    <text evidence="1">Belongs to the putative lipase ROG1 family.</text>
</comment>
<feature type="repeat" description="ANK" evidence="3">
    <location>
        <begin position="1177"/>
        <end position="1209"/>
    </location>
</feature>
<dbReference type="Gene3D" id="1.25.40.20">
    <property type="entry name" value="Ankyrin repeat-containing domain"/>
    <property type="match status" value="3"/>
</dbReference>
<proteinExistence type="inferred from homology"/>
<accession>A0AAE0NQ43</accession>
<dbReference type="InterPro" id="IPR007751">
    <property type="entry name" value="DUF676_lipase-like"/>
</dbReference>
<evidence type="ECO:0000313" key="9">
    <source>
        <dbReference type="Proteomes" id="UP001285441"/>
    </source>
</evidence>
<feature type="repeat" description="ANK" evidence="3">
    <location>
        <begin position="1399"/>
        <end position="1431"/>
    </location>
</feature>
<dbReference type="EMBL" id="JAULSW010000004">
    <property type="protein sequence ID" value="KAK3385652.1"/>
    <property type="molecule type" value="Genomic_DNA"/>
</dbReference>
<dbReference type="SUPFAM" id="SSF52540">
    <property type="entry name" value="P-loop containing nucleoside triphosphate hydrolases"/>
    <property type="match status" value="1"/>
</dbReference>